<name>A0A1H2E7D2_9PSED</name>
<evidence type="ECO:0000313" key="5">
    <source>
        <dbReference type="Proteomes" id="UP000243232"/>
    </source>
</evidence>
<dbReference type="OrthoDB" id="9771532at2"/>
<proteinExistence type="predicted"/>
<dbReference type="PANTHER" id="PTHR43080:SF2">
    <property type="entry name" value="CBS DOMAIN-CONTAINING PROTEIN"/>
    <property type="match status" value="1"/>
</dbReference>
<dbReference type="AlphaFoldDB" id="A0A1H2E7D2"/>
<dbReference type="RefSeq" id="WP_090192921.1">
    <property type="nucleotide sequence ID" value="NZ_LT629785.1"/>
</dbReference>
<dbReference type="InterPro" id="IPR000644">
    <property type="entry name" value="CBS_dom"/>
</dbReference>
<dbReference type="Gene3D" id="3.10.580.10">
    <property type="entry name" value="CBS-domain"/>
    <property type="match status" value="1"/>
</dbReference>
<organism evidence="4 5">
    <name type="scientific">Pseudomonas pohangensis</name>
    <dbReference type="NCBI Taxonomy" id="364197"/>
    <lineage>
        <taxon>Bacteria</taxon>
        <taxon>Pseudomonadati</taxon>
        <taxon>Pseudomonadota</taxon>
        <taxon>Gammaproteobacteria</taxon>
        <taxon>Pseudomonadales</taxon>
        <taxon>Pseudomonadaceae</taxon>
        <taxon>Pseudomonas</taxon>
    </lineage>
</organism>
<dbReference type="InterPro" id="IPR046342">
    <property type="entry name" value="CBS_dom_sf"/>
</dbReference>
<evidence type="ECO:0000256" key="2">
    <source>
        <dbReference type="PROSITE-ProRule" id="PRU00703"/>
    </source>
</evidence>
<dbReference type="EMBL" id="LT629785">
    <property type="protein sequence ID" value="SDT91086.1"/>
    <property type="molecule type" value="Genomic_DNA"/>
</dbReference>
<dbReference type="STRING" id="364197.SAMN05216296_0487"/>
<dbReference type="Proteomes" id="UP000243232">
    <property type="component" value="Chromosome I"/>
</dbReference>
<accession>A0A1H2E7D2</accession>
<dbReference type="CDD" id="cd04630">
    <property type="entry name" value="CBS_pair_bac"/>
    <property type="match status" value="1"/>
</dbReference>
<gene>
    <name evidence="4" type="ORF">SAMN05216296_0487</name>
</gene>
<keyword evidence="1 2" id="KW-0129">CBS domain</keyword>
<feature type="domain" description="CBS" evidence="3">
    <location>
        <begin position="82"/>
        <end position="139"/>
    </location>
</feature>
<dbReference type="PANTHER" id="PTHR43080">
    <property type="entry name" value="CBS DOMAIN-CONTAINING PROTEIN CBSX3, MITOCHONDRIAL"/>
    <property type="match status" value="1"/>
</dbReference>
<evidence type="ECO:0000313" key="4">
    <source>
        <dbReference type="EMBL" id="SDT91086.1"/>
    </source>
</evidence>
<keyword evidence="5" id="KW-1185">Reference proteome</keyword>
<dbReference type="Pfam" id="PF00571">
    <property type="entry name" value="CBS"/>
    <property type="match status" value="1"/>
</dbReference>
<protein>
    <submittedName>
        <fullName evidence="4">CBS domain-containing protein</fullName>
    </submittedName>
</protein>
<evidence type="ECO:0000256" key="1">
    <source>
        <dbReference type="ARBA" id="ARBA00023122"/>
    </source>
</evidence>
<sequence length="140" mass="15901">MSEPKRQVVKTRDVMQKRYILMDGLMTVKEALVRMKEYDATMVLINKRSDQDEYGLVLLSDIAKKVLAKDRSPERVNLYEIMSKPVIGVSPDMDVRYCARLFDQFGLSIAPVIDNGEVIGSVGYTELVLDGLLVEQRSLE</sequence>
<dbReference type="InterPro" id="IPR051257">
    <property type="entry name" value="Diverse_CBS-Domain"/>
</dbReference>
<dbReference type="PROSITE" id="PS51371">
    <property type="entry name" value="CBS"/>
    <property type="match status" value="1"/>
</dbReference>
<reference evidence="5" key="1">
    <citation type="submission" date="2016-10" db="EMBL/GenBank/DDBJ databases">
        <authorList>
            <person name="Varghese N."/>
            <person name="Submissions S."/>
        </authorList>
    </citation>
    <scope>NUCLEOTIDE SEQUENCE [LARGE SCALE GENOMIC DNA]</scope>
    <source>
        <strain evidence="5">DSM 17875</strain>
    </source>
</reference>
<evidence type="ECO:0000259" key="3">
    <source>
        <dbReference type="PROSITE" id="PS51371"/>
    </source>
</evidence>
<dbReference type="SUPFAM" id="SSF54631">
    <property type="entry name" value="CBS-domain pair"/>
    <property type="match status" value="1"/>
</dbReference>